<dbReference type="OrthoDB" id="1470350at2759"/>
<feature type="binding site" description="axial binding residue" evidence="8">
    <location>
        <position position="374"/>
    </location>
    <ligand>
        <name>heme</name>
        <dbReference type="ChEBI" id="CHEBI:30413"/>
    </ligand>
    <ligandPart>
        <name>Fe</name>
        <dbReference type="ChEBI" id="CHEBI:18248"/>
    </ligandPart>
</feature>
<dbReference type="InterPro" id="IPR001128">
    <property type="entry name" value="Cyt_P450"/>
</dbReference>
<dbReference type="GO" id="GO:0020037">
    <property type="term" value="F:heme binding"/>
    <property type="evidence" value="ECO:0007669"/>
    <property type="project" value="InterPro"/>
</dbReference>
<comment type="caution">
    <text evidence="10">The sequence shown here is derived from an EMBL/GenBank/DDBJ whole genome shotgun (WGS) entry which is preliminary data.</text>
</comment>
<evidence type="ECO:0000256" key="5">
    <source>
        <dbReference type="ARBA" id="ARBA00023002"/>
    </source>
</evidence>
<dbReference type="Pfam" id="PF00067">
    <property type="entry name" value="p450"/>
    <property type="match status" value="1"/>
</dbReference>
<evidence type="ECO:0000256" key="1">
    <source>
        <dbReference type="ARBA" id="ARBA00001971"/>
    </source>
</evidence>
<dbReference type="GO" id="GO:0006629">
    <property type="term" value="P:lipid metabolic process"/>
    <property type="evidence" value="ECO:0007669"/>
    <property type="project" value="UniProtKB-ARBA"/>
</dbReference>
<comment type="similarity">
    <text evidence="2 9">Belongs to the cytochrome P450 family.</text>
</comment>
<evidence type="ECO:0000256" key="9">
    <source>
        <dbReference type="RuleBase" id="RU000461"/>
    </source>
</evidence>
<dbReference type="GO" id="GO:0004497">
    <property type="term" value="F:monooxygenase activity"/>
    <property type="evidence" value="ECO:0007669"/>
    <property type="project" value="UniProtKB-KW"/>
</dbReference>
<feature type="non-terminal residue" evidence="10">
    <location>
        <position position="429"/>
    </location>
</feature>
<protein>
    <recommendedName>
        <fullName evidence="12">Cytochrome P450</fullName>
    </recommendedName>
</protein>
<dbReference type="PRINTS" id="PR00465">
    <property type="entry name" value="EP450IV"/>
</dbReference>
<dbReference type="InterPro" id="IPR002403">
    <property type="entry name" value="Cyt_P450_E_grp-IV"/>
</dbReference>
<evidence type="ECO:0000256" key="8">
    <source>
        <dbReference type="PIRSR" id="PIRSR602403-1"/>
    </source>
</evidence>
<evidence type="ECO:0000256" key="7">
    <source>
        <dbReference type="ARBA" id="ARBA00023033"/>
    </source>
</evidence>
<comment type="cofactor">
    <cofactor evidence="1 8">
        <name>heme</name>
        <dbReference type="ChEBI" id="CHEBI:30413"/>
    </cofactor>
</comment>
<gene>
    <name evidence="10" type="ORF">Tsubulata_009477</name>
</gene>
<name>A0A9Q0GIH5_9ROSI</name>
<dbReference type="CDD" id="cd11064">
    <property type="entry name" value="CYP86A"/>
    <property type="match status" value="1"/>
</dbReference>
<keyword evidence="3 8" id="KW-0349">Heme</keyword>
<dbReference type="SUPFAM" id="SSF48264">
    <property type="entry name" value="Cytochrome P450"/>
    <property type="match status" value="1"/>
</dbReference>
<organism evidence="10 11">
    <name type="scientific">Turnera subulata</name>
    <dbReference type="NCBI Taxonomy" id="218843"/>
    <lineage>
        <taxon>Eukaryota</taxon>
        <taxon>Viridiplantae</taxon>
        <taxon>Streptophyta</taxon>
        <taxon>Embryophyta</taxon>
        <taxon>Tracheophyta</taxon>
        <taxon>Spermatophyta</taxon>
        <taxon>Magnoliopsida</taxon>
        <taxon>eudicotyledons</taxon>
        <taxon>Gunneridae</taxon>
        <taxon>Pentapetalae</taxon>
        <taxon>rosids</taxon>
        <taxon>fabids</taxon>
        <taxon>Malpighiales</taxon>
        <taxon>Passifloraceae</taxon>
        <taxon>Turnera</taxon>
    </lineage>
</organism>
<dbReference type="InterPro" id="IPR017972">
    <property type="entry name" value="Cyt_P450_CS"/>
</dbReference>
<dbReference type="GO" id="GO:0005506">
    <property type="term" value="F:iron ion binding"/>
    <property type="evidence" value="ECO:0007669"/>
    <property type="project" value="InterPro"/>
</dbReference>
<dbReference type="GO" id="GO:0016705">
    <property type="term" value="F:oxidoreductase activity, acting on paired donors, with incorporation or reduction of molecular oxygen"/>
    <property type="evidence" value="ECO:0007669"/>
    <property type="project" value="InterPro"/>
</dbReference>
<evidence type="ECO:0000256" key="3">
    <source>
        <dbReference type="ARBA" id="ARBA00022617"/>
    </source>
</evidence>
<reference evidence="10" key="1">
    <citation type="submission" date="2022-02" db="EMBL/GenBank/DDBJ databases">
        <authorList>
            <person name="Henning P.M."/>
            <person name="McCubbin A.G."/>
            <person name="Shore J.S."/>
        </authorList>
    </citation>
    <scope>NUCLEOTIDE SEQUENCE</scope>
    <source>
        <strain evidence="10">F60SS</strain>
        <tissue evidence="10">Leaves</tissue>
    </source>
</reference>
<keyword evidence="5 9" id="KW-0560">Oxidoreductase</keyword>
<reference evidence="10" key="2">
    <citation type="journal article" date="2023" name="Plants (Basel)">
        <title>Annotation of the Turnera subulata (Passifloraceae) Draft Genome Reveals the S-Locus Evolved after the Divergence of Turneroideae from Passifloroideae in a Stepwise Manner.</title>
        <authorList>
            <person name="Henning P.M."/>
            <person name="Roalson E.H."/>
            <person name="Mir W."/>
            <person name="McCubbin A.G."/>
            <person name="Shore J.S."/>
        </authorList>
    </citation>
    <scope>NUCLEOTIDE SEQUENCE</scope>
    <source>
        <strain evidence="10">F60SS</strain>
    </source>
</reference>
<proteinExistence type="inferred from homology"/>
<evidence type="ECO:0000313" key="11">
    <source>
        <dbReference type="Proteomes" id="UP001141552"/>
    </source>
</evidence>
<dbReference type="InterPro" id="IPR036396">
    <property type="entry name" value="Cyt_P450_sf"/>
</dbReference>
<dbReference type="Gene3D" id="1.10.630.10">
    <property type="entry name" value="Cytochrome P450"/>
    <property type="match status" value="2"/>
</dbReference>
<sequence>MSGFRNHGGTHPTNWPLVGITSSKFSDFPKGREFKEILEILGDGIFNTDSDMWKSQRKLAQELISHRQFYTFLVKTSNDKVEQGLLPVLEHVSQRGLVVDLQDVFQRFTFDATCLIVTGHDPGCLSIGFPDVAFSKAVDDVEEAIFYRHIVPQTIWKLQRRLGIGEEKKYREAWQTIDQVVGQIISDKKEELCQRIEKKELGDGQGMDLLTSYMMGEGNEMGLKSYSDEKFLRDTVIGLMLAGRDPKISEELKATLHEPEANESGGGPEWRLFDVEVLKRLPYLHGALCESLRLYPPLPFNHKSPLKPCILPSGHRVNPRMRIFMSVYSMGRMTSIWGHDCLEFKPERWITDGGGIKHEPSYKFFSFNAGPRICIGKDIAFLQMKTVAAAIIYNYRVQLVAGQTITPSLSIILHMKHGMKVKISRRSAF</sequence>
<dbReference type="AlphaFoldDB" id="A0A9Q0GIH5"/>
<dbReference type="PROSITE" id="PS00086">
    <property type="entry name" value="CYTOCHROME_P450"/>
    <property type="match status" value="1"/>
</dbReference>
<accession>A0A9Q0GIH5</accession>
<evidence type="ECO:0000256" key="4">
    <source>
        <dbReference type="ARBA" id="ARBA00022723"/>
    </source>
</evidence>
<keyword evidence="6 8" id="KW-0408">Iron</keyword>
<keyword evidence="11" id="KW-1185">Reference proteome</keyword>
<evidence type="ECO:0000313" key="10">
    <source>
        <dbReference type="EMBL" id="KAJ4850908.1"/>
    </source>
</evidence>
<dbReference type="EMBL" id="JAKUCV010000190">
    <property type="protein sequence ID" value="KAJ4850908.1"/>
    <property type="molecule type" value="Genomic_DNA"/>
</dbReference>
<evidence type="ECO:0000256" key="2">
    <source>
        <dbReference type="ARBA" id="ARBA00010617"/>
    </source>
</evidence>
<evidence type="ECO:0008006" key="12">
    <source>
        <dbReference type="Google" id="ProtNLM"/>
    </source>
</evidence>
<dbReference type="PANTHER" id="PTHR24296">
    <property type="entry name" value="CYTOCHROME P450"/>
    <property type="match status" value="1"/>
</dbReference>
<keyword evidence="4 8" id="KW-0479">Metal-binding</keyword>
<dbReference type="Proteomes" id="UP001141552">
    <property type="component" value="Unassembled WGS sequence"/>
</dbReference>
<evidence type="ECO:0000256" key="6">
    <source>
        <dbReference type="ARBA" id="ARBA00023004"/>
    </source>
</evidence>
<keyword evidence="7 9" id="KW-0503">Monooxygenase</keyword>